<dbReference type="OrthoDB" id="3918601at2759"/>
<evidence type="ECO:0000259" key="2">
    <source>
        <dbReference type="Pfam" id="PF20684"/>
    </source>
</evidence>
<keyword evidence="4" id="KW-1185">Reference proteome</keyword>
<proteinExistence type="predicted"/>
<evidence type="ECO:0000256" key="1">
    <source>
        <dbReference type="SAM" id="Phobius"/>
    </source>
</evidence>
<evidence type="ECO:0000313" key="3">
    <source>
        <dbReference type="EMBL" id="KAF2646837.1"/>
    </source>
</evidence>
<dbReference type="EMBL" id="MU006776">
    <property type="protein sequence ID" value="KAF2646837.1"/>
    <property type="molecule type" value="Genomic_DNA"/>
</dbReference>
<dbReference type="PANTHER" id="PTHR38794">
    <property type="entry name" value="INTEGRAL MEMBRANE PROTEIN"/>
    <property type="match status" value="1"/>
</dbReference>
<organism evidence="3 4">
    <name type="scientific">Massarina eburnea CBS 473.64</name>
    <dbReference type="NCBI Taxonomy" id="1395130"/>
    <lineage>
        <taxon>Eukaryota</taxon>
        <taxon>Fungi</taxon>
        <taxon>Dikarya</taxon>
        <taxon>Ascomycota</taxon>
        <taxon>Pezizomycotina</taxon>
        <taxon>Dothideomycetes</taxon>
        <taxon>Pleosporomycetidae</taxon>
        <taxon>Pleosporales</taxon>
        <taxon>Massarineae</taxon>
        <taxon>Massarinaceae</taxon>
        <taxon>Massarina</taxon>
    </lineage>
</organism>
<sequence length="332" mass="36824">MDQQIVSDFNRTPVVQIVTWLCLVLSILAFFTHTGIKLYASNSLSVETILVFLSLVFGSAQSISVSLQCSNGFGKPSNTLEDGQIEAMLKSEYAATLLLFCSIAFSKFTLVAFIHGLVAKPSDVYINYGLGGFALAWLVVSIFVSAFQCQLPSPWDKTRPDCINFLSWWNTVAAMNIISEIAMVGLEIKIIMPLQMPRARKASIISLFACRLLIVVAAAIQLYLFHKDSSSPRKDDLTLGYWQSTIGNQVVQCLGIITTTLPYAKLFMESFESGLIRVNNVRWKEGQLINDSERTYKLLDVSRSSQPAQQSLHHGISTARAYTVNSLPNRTT</sequence>
<keyword evidence="1" id="KW-0472">Membrane</keyword>
<gene>
    <name evidence="3" type="ORF">P280DRAFT_545119</name>
</gene>
<feature type="transmembrane region" description="Helical" evidence="1">
    <location>
        <begin position="125"/>
        <end position="147"/>
    </location>
</feature>
<keyword evidence="1" id="KW-1133">Transmembrane helix</keyword>
<dbReference type="InterPro" id="IPR049326">
    <property type="entry name" value="Rhodopsin_dom_fungi"/>
</dbReference>
<evidence type="ECO:0000313" key="4">
    <source>
        <dbReference type="Proteomes" id="UP000799753"/>
    </source>
</evidence>
<feature type="transmembrane region" description="Helical" evidence="1">
    <location>
        <begin position="93"/>
        <end position="118"/>
    </location>
</feature>
<feature type="transmembrane region" description="Helical" evidence="1">
    <location>
        <begin position="17"/>
        <end position="36"/>
    </location>
</feature>
<accession>A0A6A6SIK8</accession>
<feature type="transmembrane region" description="Helical" evidence="1">
    <location>
        <begin position="48"/>
        <end position="73"/>
    </location>
</feature>
<protein>
    <recommendedName>
        <fullName evidence="2">Rhodopsin domain-containing protein</fullName>
    </recommendedName>
</protein>
<keyword evidence="1" id="KW-0812">Transmembrane</keyword>
<feature type="transmembrane region" description="Helical" evidence="1">
    <location>
        <begin position="204"/>
        <end position="225"/>
    </location>
</feature>
<reference evidence="3" key="1">
    <citation type="journal article" date="2020" name="Stud. Mycol.">
        <title>101 Dothideomycetes genomes: a test case for predicting lifestyles and emergence of pathogens.</title>
        <authorList>
            <person name="Haridas S."/>
            <person name="Albert R."/>
            <person name="Binder M."/>
            <person name="Bloem J."/>
            <person name="Labutti K."/>
            <person name="Salamov A."/>
            <person name="Andreopoulos B."/>
            <person name="Baker S."/>
            <person name="Barry K."/>
            <person name="Bills G."/>
            <person name="Bluhm B."/>
            <person name="Cannon C."/>
            <person name="Castanera R."/>
            <person name="Culley D."/>
            <person name="Daum C."/>
            <person name="Ezra D."/>
            <person name="Gonzalez J."/>
            <person name="Henrissat B."/>
            <person name="Kuo A."/>
            <person name="Liang C."/>
            <person name="Lipzen A."/>
            <person name="Lutzoni F."/>
            <person name="Magnuson J."/>
            <person name="Mondo S."/>
            <person name="Nolan M."/>
            <person name="Ohm R."/>
            <person name="Pangilinan J."/>
            <person name="Park H.-J."/>
            <person name="Ramirez L."/>
            <person name="Alfaro M."/>
            <person name="Sun H."/>
            <person name="Tritt A."/>
            <person name="Yoshinaga Y."/>
            <person name="Zwiers L.-H."/>
            <person name="Turgeon B."/>
            <person name="Goodwin S."/>
            <person name="Spatafora J."/>
            <person name="Crous P."/>
            <person name="Grigoriev I."/>
        </authorList>
    </citation>
    <scope>NUCLEOTIDE SEQUENCE</scope>
    <source>
        <strain evidence="3">CBS 473.64</strain>
    </source>
</reference>
<dbReference type="Pfam" id="PF20684">
    <property type="entry name" value="Fung_rhodopsin"/>
    <property type="match status" value="1"/>
</dbReference>
<feature type="domain" description="Rhodopsin" evidence="2">
    <location>
        <begin position="37"/>
        <end position="267"/>
    </location>
</feature>
<feature type="transmembrane region" description="Helical" evidence="1">
    <location>
        <begin position="167"/>
        <end position="192"/>
    </location>
</feature>
<name>A0A6A6SIK8_9PLEO</name>
<dbReference type="PANTHER" id="PTHR38794:SF1">
    <property type="entry name" value="INTEGRAL MEMBRANE PROTEIN"/>
    <property type="match status" value="1"/>
</dbReference>
<dbReference type="AlphaFoldDB" id="A0A6A6SIK8"/>
<dbReference type="Proteomes" id="UP000799753">
    <property type="component" value="Unassembled WGS sequence"/>
</dbReference>